<dbReference type="PRINTS" id="PR00164">
    <property type="entry name" value="ABC2TRNSPORT"/>
</dbReference>
<dbReference type="Pfam" id="PF12698">
    <property type="entry name" value="ABC2_membrane_3"/>
    <property type="match status" value="1"/>
</dbReference>
<dbReference type="InterPro" id="IPR047817">
    <property type="entry name" value="ABC2_TM_bact-type"/>
</dbReference>
<dbReference type="STRING" id="745411.B3C1_11344"/>
<dbReference type="eggNOG" id="COG0842">
    <property type="taxonomic scope" value="Bacteria"/>
</dbReference>
<organism evidence="10 11">
    <name type="scientific">Gallaecimonas xiamenensis 3-C-1</name>
    <dbReference type="NCBI Taxonomy" id="745411"/>
    <lineage>
        <taxon>Bacteria</taxon>
        <taxon>Pseudomonadati</taxon>
        <taxon>Pseudomonadota</taxon>
        <taxon>Gammaproteobacteria</taxon>
        <taxon>Enterobacterales</taxon>
        <taxon>Gallaecimonadaceae</taxon>
        <taxon>Gallaecimonas</taxon>
    </lineage>
</organism>
<dbReference type="GO" id="GO:0140359">
    <property type="term" value="F:ABC-type transporter activity"/>
    <property type="evidence" value="ECO:0007669"/>
    <property type="project" value="InterPro"/>
</dbReference>
<feature type="transmembrane region" description="Helical" evidence="8">
    <location>
        <begin position="178"/>
        <end position="200"/>
    </location>
</feature>
<accession>K2JAN9</accession>
<feature type="transmembrane region" description="Helical" evidence="8">
    <location>
        <begin position="259"/>
        <end position="278"/>
    </location>
</feature>
<evidence type="ECO:0000256" key="5">
    <source>
        <dbReference type="ARBA" id="ARBA00022692"/>
    </source>
</evidence>
<evidence type="ECO:0000256" key="8">
    <source>
        <dbReference type="RuleBase" id="RU361157"/>
    </source>
</evidence>
<dbReference type="PROSITE" id="PS51012">
    <property type="entry name" value="ABC_TM2"/>
    <property type="match status" value="1"/>
</dbReference>
<dbReference type="Gene3D" id="3.40.1710.10">
    <property type="entry name" value="abc type-2 transporter like domain"/>
    <property type="match status" value="1"/>
</dbReference>
<dbReference type="RefSeq" id="WP_008484940.1">
    <property type="nucleotide sequence ID" value="NZ_AMRI01000015.1"/>
</dbReference>
<evidence type="ECO:0000256" key="6">
    <source>
        <dbReference type="ARBA" id="ARBA00022989"/>
    </source>
</evidence>
<dbReference type="InterPro" id="IPR000412">
    <property type="entry name" value="ABC_2_transport"/>
</dbReference>
<dbReference type="EMBL" id="AMRI01000015">
    <property type="protein sequence ID" value="EKE72163.1"/>
    <property type="molecule type" value="Genomic_DNA"/>
</dbReference>
<keyword evidence="11" id="KW-1185">Reference proteome</keyword>
<dbReference type="PANTHER" id="PTHR30294:SF29">
    <property type="entry name" value="MULTIDRUG ABC TRANSPORTER PERMEASE YBHS-RELATED"/>
    <property type="match status" value="1"/>
</dbReference>
<evidence type="ECO:0000256" key="1">
    <source>
        <dbReference type="ARBA" id="ARBA00004651"/>
    </source>
</evidence>
<dbReference type="OrthoDB" id="9808686at2"/>
<evidence type="ECO:0000256" key="4">
    <source>
        <dbReference type="ARBA" id="ARBA00022475"/>
    </source>
</evidence>
<proteinExistence type="inferred from homology"/>
<keyword evidence="3 8" id="KW-0813">Transport</keyword>
<evidence type="ECO:0000256" key="2">
    <source>
        <dbReference type="ARBA" id="ARBA00007783"/>
    </source>
</evidence>
<keyword evidence="6 8" id="KW-1133">Transmembrane helix</keyword>
<feature type="transmembrane region" description="Helical" evidence="8">
    <location>
        <begin position="21"/>
        <end position="41"/>
    </location>
</feature>
<dbReference type="InterPro" id="IPR013525">
    <property type="entry name" value="ABC2_TM"/>
</dbReference>
<name>K2JAN9_9GAMM</name>
<protein>
    <recommendedName>
        <fullName evidence="8">Transport permease protein</fullName>
    </recommendedName>
</protein>
<feature type="domain" description="ABC transmembrane type-2" evidence="9">
    <location>
        <begin position="132"/>
        <end position="369"/>
    </location>
</feature>
<keyword evidence="5 8" id="KW-0812">Transmembrane</keyword>
<gene>
    <name evidence="10" type="ORF">B3C1_11344</name>
</gene>
<dbReference type="PANTHER" id="PTHR30294">
    <property type="entry name" value="MEMBRANE COMPONENT OF ABC TRANSPORTER YHHJ-RELATED"/>
    <property type="match status" value="1"/>
</dbReference>
<evidence type="ECO:0000259" key="9">
    <source>
        <dbReference type="PROSITE" id="PS51012"/>
    </source>
</evidence>
<dbReference type="InterPro" id="IPR051449">
    <property type="entry name" value="ABC-2_transporter_component"/>
</dbReference>
<dbReference type="AlphaFoldDB" id="K2JAN9"/>
<reference evidence="10 11" key="1">
    <citation type="journal article" date="2012" name="J. Bacteriol.">
        <title>Genome Sequence of Gallaecimonas xiamenensis Type Strain 3-C-1.</title>
        <authorList>
            <person name="Lai Q."/>
            <person name="Wang L."/>
            <person name="Wang W."/>
            <person name="Shao Z."/>
        </authorList>
    </citation>
    <scope>NUCLEOTIDE SEQUENCE [LARGE SCALE GENOMIC DNA]</scope>
    <source>
        <strain evidence="10 11">3-C-1</strain>
    </source>
</reference>
<evidence type="ECO:0000313" key="11">
    <source>
        <dbReference type="Proteomes" id="UP000006755"/>
    </source>
</evidence>
<feature type="transmembrane region" description="Helical" evidence="8">
    <location>
        <begin position="290"/>
        <end position="308"/>
    </location>
</feature>
<evidence type="ECO:0000256" key="7">
    <source>
        <dbReference type="ARBA" id="ARBA00023136"/>
    </source>
</evidence>
<evidence type="ECO:0000313" key="10">
    <source>
        <dbReference type="EMBL" id="EKE72163.1"/>
    </source>
</evidence>
<feature type="transmembrane region" description="Helical" evidence="8">
    <location>
        <begin position="348"/>
        <end position="366"/>
    </location>
</feature>
<sequence>MWLRIGAILIKELKQLARDRLTFGMIVMIPLVQLMLFGYAINTDVRHLPAGLVDMSQTSYSRALVQAVEATQVVDFDKRYYSATEAEAALTRGDIKAVLYLPADFGQRLLQYQQQSTAFSRPLGQWLVDGSDTLVASAIKALRQMPLEEVTGQAATRPAPSLELVQYFNPEQRTVVNIVPGLLGVILTMTMVLFTSAAIVREREQGNMEFLITTPVRPLELMLGKIAPYILVGFIQVAIILGTGHWLFGVPVRGGLDSLALASLLFIFASLTLGLVISTLAKTQLQAMQMTVFVLLPSILLSGFMFPYEAMPKAAQWIAEGLPATHYMRMVRAVVLRDAEVSQLHGDALWLLGFTALGLMVATLKFRKRLD</sequence>
<keyword evidence="7 8" id="KW-0472">Membrane</keyword>
<dbReference type="GO" id="GO:0043190">
    <property type="term" value="C:ATP-binding cassette (ABC) transporter complex"/>
    <property type="evidence" value="ECO:0007669"/>
    <property type="project" value="InterPro"/>
</dbReference>
<evidence type="ECO:0000256" key="3">
    <source>
        <dbReference type="ARBA" id="ARBA00022448"/>
    </source>
</evidence>
<comment type="subcellular location">
    <subcellularLocation>
        <location evidence="8">Cell inner membrane</location>
        <topology evidence="8">Multi-pass membrane protein</topology>
    </subcellularLocation>
    <subcellularLocation>
        <location evidence="1">Cell membrane</location>
        <topology evidence="1">Multi-pass membrane protein</topology>
    </subcellularLocation>
</comment>
<dbReference type="Proteomes" id="UP000006755">
    <property type="component" value="Unassembled WGS sequence"/>
</dbReference>
<feature type="transmembrane region" description="Helical" evidence="8">
    <location>
        <begin position="226"/>
        <end position="247"/>
    </location>
</feature>
<comment type="caution">
    <text evidence="10">The sequence shown here is derived from an EMBL/GenBank/DDBJ whole genome shotgun (WGS) entry which is preliminary data.</text>
</comment>
<dbReference type="PATRIC" id="fig|745411.4.peg.2229"/>
<keyword evidence="4 8" id="KW-1003">Cell membrane</keyword>
<comment type="similarity">
    <text evidence="2 8">Belongs to the ABC-2 integral membrane protein family.</text>
</comment>